<comment type="caution">
    <text evidence="3">The sequence shown here is derived from an EMBL/GenBank/DDBJ whole genome shotgun (WGS) entry which is preliminary data.</text>
</comment>
<dbReference type="AlphaFoldDB" id="A0A830E5Q0"/>
<dbReference type="GO" id="GO:0016301">
    <property type="term" value="F:kinase activity"/>
    <property type="evidence" value="ECO:0007669"/>
    <property type="project" value="UniProtKB-UniRule"/>
</dbReference>
<proteinExistence type="inferred from homology"/>
<dbReference type="InterPro" id="IPR006204">
    <property type="entry name" value="GHMP_kinase_N_dom"/>
</dbReference>
<dbReference type="InterPro" id="IPR020568">
    <property type="entry name" value="Ribosomal_Su5_D2-typ_SF"/>
</dbReference>
<dbReference type="Proteomes" id="UP000657075">
    <property type="component" value="Unassembled WGS sequence"/>
</dbReference>
<keyword evidence="1" id="KW-0808">Transferase</keyword>
<dbReference type="InterPro" id="IPR012043">
    <property type="entry name" value="PoK"/>
</dbReference>
<dbReference type="PANTHER" id="PTHR42282:SF1">
    <property type="entry name" value="PANTOATE KINASE"/>
    <property type="match status" value="1"/>
</dbReference>
<dbReference type="PIRSF" id="PIRSF016896">
    <property type="entry name" value="GHMP_arc_MJ0969"/>
    <property type="match status" value="1"/>
</dbReference>
<keyword evidence="1" id="KW-0418">Kinase</keyword>
<dbReference type="PANTHER" id="PTHR42282">
    <property type="entry name" value="PANTOATE KINASE-RELATED"/>
    <property type="match status" value="1"/>
</dbReference>
<sequence>MLKYMLLSMPVTMIILDVPLHVTSIWLPIYGNDPISTGSLGCGIVIRPGVRLTIMPAAGPIKYDIDHIDLTFRKLGVNAEVNYSSPVQLGVGYGMSAALALGTALGAAVIAHKPLIKAAQVAHMIEVRLGTGLGDVIAEYYGGGIELRLRAGAPGVGIIDKIPYSQDLMIVTVDLGKYLTSDMLQELKDKLVTLGRRYIDELINEPTYEKFTELSTAFSREIGFLTRDLEGRVRPCVRHADAYYVKKKVLVFLTHRDEAEALINCLRSVGYEAKVFEPSNEGIRVVIDKDTPNKVH</sequence>
<accession>A0A830E5Q0</accession>
<keyword evidence="1" id="KW-0173">Coenzyme A biosynthesis</keyword>
<dbReference type="EC" id="2.7.1.169" evidence="1"/>
<dbReference type="Pfam" id="PF00288">
    <property type="entry name" value="GHMP_kinases_N"/>
    <property type="match status" value="1"/>
</dbReference>
<reference evidence="3" key="1">
    <citation type="journal article" date="2014" name="Int. J. Syst. Evol. Microbiol.">
        <title>Complete genome sequence of Corynebacterium casei LMG S-19264T (=DSM 44701T), isolated from a smear-ripened cheese.</title>
        <authorList>
            <consortium name="US DOE Joint Genome Institute (JGI-PGF)"/>
            <person name="Walter F."/>
            <person name="Albersmeier A."/>
            <person name="Kalinowski J."/>
            <person name="Ruckert C."/>
        </authorList>
    </citation>
    <scope>NUCLEOTIDE SEQUENCE</scope>
    <source>
        <strain evidence="3">JCM 11219</strain>
    </source>
</reference>
<feature type="domain" description="GHMP kinase N-terminal" evidence="2">
    <location>
        <begin position="71"/>
        <end position="143"/>
    </location>
</feature>
<evidence type="ECO:0000259" key="2">
    <source>
        <dbReference type="Pfam" id="PF00288"/>
    </source>
</evidence>
<keyword evidence="1" id="KW-0067">ATP-binding</keyword>
<comment type="function">
    <text evidence="1">Phosphorylates (R)-pantoate to form (R)-4-phosphopantoate in the CoA biosynthesis pathway.</text>
</comment>
<dbReference type="SUPFAM" id="SSF54211">
    <property type="entry name" value="Ribosomal protein S5 domain 2-like"/>
    <property type="match status" value="1"/>
</dbReference>
<comment type="similarity">
    <text evidence="1">Belongs to the GHMP kinase family. PoK subfamily.</text>
</comment>
<protein>
    <recommendedName>
        <fullName evidence="1">Pantoate kinase</fullName>
        <shortName evidence="1">PoK</shortName>
        <ecNumber evidence="1">2.7.1.169</ecNumber>
    </recommendedName>
</protein>
<name>A0A830E5Q0_9CREN</name>
<keyword evidence="1" id="KW-0547">Nucleotide-binding</keyword>
<reference evidence="3" key="2">
    <citation type="submission" date="2020-09" db="EMBL/GenBank/DDBJ databases">
        <authorList>
            <person name="Sun Q."/>
            <person name="Ohkuma M."/>
        </authorList>
    </citation>
    <scope>NUCLEOTIDE SEQUENCE</scope>
    <source>
        <strain evidence="3">JCM 11219</strain>
    </source>
</reference>
<evidence type="ECO:0000313" key="3">
    <source>
        <dbReference type="EMBL" id="GGI85395.1"/>
    </source>
</evidence>
<gene>
    <name evidence="3" type="ORF">GCM10007112_23020</name>
</gene>
<comment type="pathway">
    <text evidence="1">Cofactor biosynthesis; coenzyme A biosynthesis.</text>
</comment>
<dbReference type="GO" id="GO:0005524">
    <property type="term" value="F:ATP binding"/>
    <property type="evidence" value="ECO:0007669"/>
    <property type="project" value="UniProtKB-KW"/>
</dbReference>
<evidence type="ECO:0000313" key="4">
    <source>
        <dbReference type="Proteomes" id="UP000657075"/>
    </source>
</evidence>
<comment type="catalytic activity">
    <reaction evidence="1">
        <text>(R)-pantoate + ATP = (R)-4-phosphopantoate + ADP + H(+)</text>
        <dbReference type="Rhea" id="RHEA:28246"/>
        <dbReference type="ChEBI" id="CHEBI:15378"/>
        <dbReference type="ChEBI" id="CHEBI:15980"/>
        <dbReference type="ChEBI" id="CHEBI:30616"/>
        <dbReference type="ChEBI" id="CHEBI:61294"/>
        <dbReference type="ChEBI" id="CHEBI:456216"/>
        <dbReference type="EC" id="2.7.1.169"/>
    </reaction>
</comment>
<dbReference type="GO" id="GO:0015937">
    <property type="term" value="P:coenzyme A biosynthetic process"/>
    <property type="evidence" value="ECO:0007669"/>
    <property type="project" value="UniProtKB-UniRule"/>
</dbReference>
<evidence type="ECO:0000256" key="1">
    <source>
        <dbReference type="HAMAP-Rule" id="MF_02223"/>
    </source>
</evidence>
<dbReference type="EMBL" id="BMNM01000013">
    <property type="protein sequence ID" value="GGI85395.1"/>
    <property type="molecule type" value="Genomic_DNA"/>
</dbReference>
<organism evidence="3 4">
    <name type="scientific">Vulcanisaeta souniana JCM 11219</name>
    <dbReference type="NCBI Taxonomy" id="1293586"/>
    <lineage>
        <taxon>Archaea</taxon>
        <taxon>Thermoproteota</taxon>
        <taxon>Thermoprotei</taxon>
        <taxon>Thermoproteales</taxon>
        <taxon>Thermoproteaceae</taxon>
        <taxon>Vulcanisaeta</taxon>
    </lineage>
</organism>
<dbReference type="UniPathway" id="UPA00241"/>
<dbReference type="HAMAP" id="MF_02223">
    <property type="entry name" value="Pantoate_kinase"/>
    <property type="match status" value="1"/>
</dbReference>